<evidence type="ECO:0000313" key="2">
    <source>
        <dbReference type="Proteomes" id="UP000499080"/>
    </source>
</evidence>
<proteinExistence type="predicted"/>
<name>A0A4Y2JSZ8_ARAVE</name>
<comment type="caution">
    <text evidence="1">The sequence shown here is derived from an EMBL/GenBank/DDBJ whole genome shotgun (WGS) entry which is preliminary data.</text>
</comment>
<evidence type="ECO:0000313" key="1">
    <source>
        <dbReference type="EMBL" id="GBM92638.1"/>
    </source>
</evidence>
<protein>
    <submittedName>
        <fullName evidence="1">Uncharacterized protein</fullName>
    </submittedName>
</protein>
<dbReference type="AlphaFoldDB" id="A0A4Y2JSZ8"/>
<dbReference type="EMBL" id="BGPR01111632">
    <property type="protein sequence ID" value="GBM92638.1"/>
    <property type="molecule type" value="Genomic_DNA"/>
</dbReference>
<sequence length="98" mass="10859">MLCICILKKATDCWGSACPVFGLGVISLPIGAGEPMTVMRSAIVYYPHWPICGLAPFRVGCDSEGISQSMSQTMEKICAVYRNIVSTPTEYRWFAEFR</sequence>
<accession>A0A4Y2JSZ8</accession>
<keyword evidence="2" id="KW-1185">Reference proteome</keyword>
<dbReference type="Proteomes" id="UP000499080">
    <property type="component" value="Unassembled WGS sequence"/>
</dbReference>
<reference evidence="1 2" key="1">
    <citation type="journal article" date="2019" name="Sci. Rep.">
        <title>Orb-weaving spider Araneus ventricosus genome elucidates the spidroin gene catalogue.</title>
        <authorList>
            <person name="Kono N."/>
            <person name="Nakamura H."/>
            <person name="Ohtoshi R."/>
            <person name="Moran D.A.P."/>
            <person name="Shinohara A."/>
            <person name="Yoshida Y."/>
            <person name="Fujiwara M."/>
            <person name="Mori M."/>
            <person name="Tomita M."/>
            <person name="Arakawa K."/>
        </authorList>
    </citation>
    <scope>NUCLEOTIDE SEQUENCE [LARGE SCALE GENOMIC DNA]</scope>
</reference>
<gene>
    <name evidence="1" type="ORF">AVEN_29822_1</name>
</gene>
<organism evidence="1 2">
    <name type="scientific">Araneus ventricosus</name>
    <name type="common">Orbweaver spider</name>
    <name type="synonym">Epeira ventricosa</name>
    <dbReference type="NCBI Taxonomy" id="182803"/>
    <lineage>
        <taxon>Eukaryota</taxon>
        <taxon>Metazoa</taxon>
        <taxon>Ecdysozoa</taxon>
        <taxon>Arthropoda</taxon>
        <taxon>Chelicerata</taxon>
        <taxon>Arachnida</taxon>
        <taxon>Araneae</taxon>
        <taxon>Araneomorphae</taxon>
        <taxon>Entelegynae</taxon>
        <taxon>Araneoidea</taxon>
        <taxon>Araneidae</taxon>
        <taxon>Araneus</taxon>
    </lineage>
</organism>